<keyword evidence="1" id="KW-1133">Transmembrane helix</keyword>
<dbReference type="InterPro" id="IPR021903">
    <property type="entry name" value="DUF3515"/>
</dbReference>
<evidence type="ECO:0000256" key="1">
    <source>
        <dbReference type="SAM" id="Phobius"/>
    </source>
</evidence>
<name>A0A0U0ZEI2_9MYCO</name>
<reference evidence="2 3" key="1">
    <citation type="submission" date="2015-03" db="EMBL/GenBank/DDBJ databases">
        <authorList>
            <person name="Murphy D."/>
        </authorList>
    </citation>
    <scope>NUCLEOTIDE SEQUENCE [LARGE SCALE GENOMIC DNA]</scope>
    <source>
        <strain evidence="2 3">PAP088</strain>
    </source>
</reference>
<dbReference type="AlphaFoldDB" id="A0A0U0ZEI2"/>
<feature type="transmembrane region" description="Helical" evidence="1">
    <location>
        <begin position="12"/>
        <end position="31"/>
    </location>
</feature>
<keyword evidence="2" id="KW-0808">Transferase</keyword>
<proteinExistence type="predicted"/>
<keyword evidence="1" id="KW-0812">Transmembrane</keyword>
<organism evidence="2 3">
    <name type="scientific">Mycobacteroides abscessus</name>
    <dbReference type="NCBI Taxonomy" id="36809"/>
    <lineage>
        <taxon>Bacteria</taxon>
        <taxon>Bacillati</taxon>
        <taxon>Actinomycetota</taxon>
        <taxon>Actinomycetes</taxon>
        <taxon>Mycobacteriales</taxon>
        <taxon>Mycobacteriaceae</taxon>
        <taxon>Mycobacteroides</taxon>
    </lineage>
</organism>
<dbReference type="GO" id="GO:0016301">
    <property type="term" value="F:kinase activity"/>
    <property type="evidence" value="ECO:0007669"/>
    <property type="project" value="UniProtKB-KW"/>
</dbReference>
<dbReference type="Pfam" id="PF12028">
    <property type="entry name" value="DUF3515"/>
    <property type="match status" value="1"/>
</dbReference>
<dbReference type="EMBL" id="CSWP01000001">
    <property type="protein sequence ID" value="CPV29870.1"/>
    <property type="molecule type" value="Genomic_DNA"/>
</dbReference>
<keyword evidence="2" id="KW-0418">Kinase</keyword>
<evidence type="ECO:0000313" key="3">
    <source>
        <dbReference type="Proteomes" id="UP000045782"/>
    </source>
</evidence>
<keyword evidence="1" id="KW-0472">Membrane</keyword>
<protein>
    <submittedName>
        <fullName evidence="2">Thiamine-monophosphate kinase</fullName>
    </submittedName>
</protein>
<dbReference type="RefSeq" id="WP_016891275.1">
    <property type="nucleotide sequence ID" value="NZ_CP014952.1"/>
</dbReference>
<accession>A0A0U0ZEI2</accession>
<dbReference type="Proteomes" id="UP000045782">
    <property type="component" value="Unassembled WGS sequence"/>
</dbReference>
<gene>
    <name evidence="2" type="ORF">ERS075579_00065</name>
</gene>
<evidence type="ECO:0000313" key="2">
    <source>
        <dbReference type="EMBL" id="CPV29870.1"/>
    </source>
</evidence>
<sequence>MQSEDGPPRKLLIGIAVFGAIAALAVLFGVLKYAQFQNETRPLSVANIPAPQANSPLCVDMARAYPGKMAGDWSRVEIAEPKPPAAAAWRRGQDSVIARCGVERPAEFAVGTSVEQVNGVQWFRVSDSALASTTWFAVDRGVYVAVTVPDGAGSEPLVEMSDAIAKALPAVKPDPNPLPR</sequence>